<protein>
    <recommendedName>
        <fullName evidence="4">Phage minor structural protein GP20</fullName>
    </recommendedName>
</protein>
<dbReference type="Pfam" id="PF06810">
    <property type="entry name" value="Phage_scaffold"/>
    <property type="match status" value="1"/>
</dbReference>
<dbReference type="GeneID" id="86056160"/>
<name>A0A6N7WKQ8_9FIRM</name>
<dbReference type="AlphaFoldDB" id="A0A6N7WKQ8"/>
<organism evidence="2 3">
    <name type="scientific">Eisenbergiella porci</name>
    <dbReference type="NCBI Taxonomy" id="2652274"/>
    <lineage>
        <taxon>Bacteria</taxon>
        <taxon>Bacillati</taxon>
        <taxon>Bacillota</taxon>
        <taxon>Clostridia</taxon>
        <taxon>Lachnospirales</taxon>
        <taxon>Lachnospiraceae</taxon>
        <taxon>Eisenbergiella</taxon>
    </lineage>
</organism>
<evidence type="ECO:0000313" key="2">
    <source>
        <dbReference type="EMBL" id="MSS91273.1"/>
    </source>
</evidence>
<reference evidence="2 3" key="1">
    <citation type="submission" date="2019-08" db="EMBL/GenBank/DDBJ databases">
        <title>In-depth cultivation of the pig gut microbiome towards novel bacterial diversity and tailored functional studies.</title>
        <authorList>
            <person name="Wylensek D."/>
            <person name="Hitch T.C.A."/>
            <person name="Clavel T."/>
        </authorList>
    </citation>
    <scope>NUCLEOTIDE SEQUENCE [LARGE SCALE GENOMIC DNA]</scope>
    <source>
        <strain evidence="2 3">WCA-389-WT-23B</strain>
    </source>
</reference>
<keyword evidence="3" id="KW-1185">Reference proteome</keyword>
<evidence type="ECO:0000313" key="3">
    <source>
        <dbReference type="Proteomes" id="UP000436047"/>
    </source>
</evidence>
<gene>
    <name evidence="2" type="ORF">FYJ45_24465</name>
</gene>
<dbReference type="Proteomes" id="UP000436047">
    <property type="component" value="Unassembled WGS sequence"/>
</dbReference>
<proteinExistence type="predicted"/>
<evidence type="ECO:0000256" key="1">
    <source>
        <dbReference type="SAM" id="Coils"/>
    </source>
</evidence>
<evidence type="ECO:0008006" key="4">
    <source>
        <dbReference type="Google" id="ProtNLM"/>
    </source>
</evidence>
<keyword evidence="1" id="KW-0175">Coiled coil</keyword>
<sequence length="216" mass="24431">MKNIYEILKGIGIEIPAEKKDAFDAEWKENYRTKAEYDKAVEKRDEYKASLDKVQGELEGFKDIDVAELKNQVSTLTTQLQEEKTARAKDAALVELKKNVDTFLSGKKFVNPITQAALRKSLMEELDKDTAKGKSIADIFTGLITDAEGKQMENILVDEEQQKREQNKAQFTNPLNKGGGTVTKVTREEFLKMGDAERILLKQNDPDTWAALTGRR</sequence>
<comment type="caution">
    <text evidence="2">The sequence shown here is derived from an EMBL/GenBank/DDBJ whole genome shotgun (WGS) entry which is preliminary data.</text>
</comment>
<dbReference type="InterPro" id="IPR009636">
    <property type="entry name" value="SCAF"/>
</dbReference>
<dbReference type="EMBL" id="VUMI01000061">
    <property type="protein sequence ID" value="MSS91273.1"/>
    <property type="molecule type" value="Genomic_DNA"/>
</dbReference>
<feature type="coiled-coil region" evidence="1">
    <location>
        <begin position="37"/>
        <end position="86"/>
    </location>
</feature>
<accession>A0A6N7WKQ8</accession>
<dbReference type="RefSeq" id="WP_154467610.1">
    <property type="nucleotide sequence ID" value="NZ_VUMI01000061.1"/>
</dbReference>